<comment type="caution">
    <text evidence="2">The sequence shown here is derived from an EMBL/GenBank/DDBJ whole genome shotgun (WGS) entry which is preliminary data.</text>
</comment>
<keyword evidence="1" id="KW-0472">Membrane</keyword>
<gene>
    <name evidence="2" type="ORF">ACD661_12140</name>
</gene>
<dbReference type="RefSeq" id="WP_400188132.1">
    <property type="nucleotide sequence ID" value="NZ_JBGORX010000005.1"/>
</dbReference>
<feature type="transmembrane region" description="Helical" evidence="1">
    <location>
        <begin position="203"/>
        <end position="225"/>
    </location>
</feature>
<evidence type="ECO:0000313" key="2">
    <source>
        <dbReference type="EMBL" id="MFJ1269308.1"/>
    </source>
</evidence>
<name>A0ABW8D9D4_9GAMM</name>
<protein>
    <submittedName>
        <fullName evidence="2">Uncharacterized protein</fullName>
    </submittedName>
</protein>
<organism evidence="2 3">
    <name type="scientific">Legionella lytica</name>
    <dbReference type="NCBI Taxonomy" id="96232"/>
    <lineage>
        <taxon>Bacteria</taxon>
        <taxon>Pseudomonadati</taxon>
        <taxon>Pseudomonadota</taxon>
        <taxon>Gammaproteobacteria</taxon>
        <taxon>Legionellales</taxon>
        <taxon>Legionellaceae</taxon>
        <taxon>Legionella</taxon>
    </lineage>
</organism>
<dbReference type="EMBL" id="JBGORX010000005">
    <property type="protein sequence ID" value="MFJ1269308.1"/>
    <property type="molecule type" value="Genomic_DNA"/>
</dbReference>
<feature type="transmembrane region" description="Helical" evidence="1">
    <location>
        <begin position="7"/>
        <end position="30"/>
    </location>
</feature>
<evidence type="ECO:0000256" key="1">
    <source>
        <dbReference type="SAM" id="Phobius"/>
    </source>
</evidence>
<dbReference type="Proteomes" id="UP001615550">
    <property type="component" value="Unassembled WGS sequence"/>
</dbReference>
<feature type="transmembrane region" description="Helical" evidence="1">
    <location>
        <begin position="36"/>
        <end position="61"/>
    </location>
</feature>
<evidence type="ECO:0000313" key="3">
    <source>
        <dbReference type="Proteomes" id="UP001615550"/>
    </source>
</evidence>
<sequence>MAFFRSIINGVGTGAGVAWPLYGITFSVVGASMGGLLSFTLGGLATTLFLTVSTAIFYLSYEQALEEQQKFHLLLQKNEQKLLEFIKEYITTMDKNYQLTDRKMSFESYLLLQLNQQIVDKNDKQSPLNQSLSIIKIMIEQQLFKEKSILSLIEKELVKSCSIPFSKAGPPMFFAFVGTFGSIAGCSAGLSGLLAGLGLFSSFAAFPLLGWGVLATAASMGVFAANHALVESQKNYKNELLNQTIKTMYQHLKNHVYLWAAKVNSNIPNFLTNRPPRNFPALFLNEGKQDVTNHLIQSIPSLTEESTVSASL</sequence>
<keyword evidence="1" id="KW-0812">Transmembrane</keyword>
<keyword evidence="3" id="KW-1185">Reference proteome</keyword>
<proteinExistence type="predicted"/>
<feature type="transmembrane region" description="Helical" evidence="1">
    <location>
        <begin position="173"/>
        <end position="197"/>
    </location>
</feature>
<reference evidence="2 3" key="1">
    <citation type="submission" date="2024-08" db="EMBL/GenBank/DDBJ databases">
        <title>Draft Genome Sequence of Legionella lytica strain DSB2004, Isolated From a Fire Sprinkler System.</title>
        <authorList>
            <person name="Everhart A.D."/>
            <person name="Kidane D.T."/>
            <person name="Farone A.L."/>
            <person name="Farone M.B."/>
        </authorList>
    </citation>
    <scope>NUCLEOTIDE SEQUENCE [LARGE SCALE GENOMIC DNA]</scope>
    <source>
        <strain evidence="2 3">DSB2004</strain>
    </source>
</reference>
<accession>A0ABW8D9D4</accession>
<keyword evidence="1" id="KW-1133">Transmembrane helix</keyword>